<evidence type="ECO:0000256" key="8">
    <source>
        <dbReference type="ARBA" id="ARBA00039149"/>
    </source>
</evidence>
<name>A0A542DPQ7_AMYCI</name>
<comment type="catalytic activity">
    <reaction evidence="9">
        <text>7-carboxy-7-carbaguanine + NH4(+) + 2 ATP = 7-cyano-7-carbaguanine + 2 AMP + 2 diphosphate + 2 H(+)</text>
        <dbReference type="Rhea" id="RHEA:27982"/>
        <dbReference type="ChEBI" id="CHEBI:15378"/>
        <dbReference type="ChEBI" id="CHEBI:28938"/>
        <dbReference type="ChEBI" id="CHEBI:30616"/>
        <dbReference type="ChEBI" id="CHEBI:33019"/>
        <dbReference type="ChEBI" id="CHEBI:45075"/>
        <dbReference type="ChEBI" id="CHEBI:61036"/>
        <dbReference type="ChEBI" id="CHEBI:456215"/>
        <dbReference type="EC" id="6.3.4.20"/>
    </reaction>
</comment>
<evidence type="ECO:0000256" key="3">
    <source>
        <dbReference type="ARBA" id="ARBA00022723"/>
    </source>
</evidence>
<dbReference type="RefSeq" id="WP_142000671.1">
    <property type="nucleotide sequence ID" value="NZ_VFML01000001.1"/>
</dbReference>
<evidence type="ECO:0000256" key="2">
    <source>
        <dbReference type="ARBA" id="ARBA00022598"/>
    </source>
</evidence>
<evidence type="ECO:0000256" key="6">
    <source>
        <dbReference type="ARBA" id="ARBA00022840"/>
    </source>
</evidence>
<evidence type="ECO:0000256" key="1">
    <source>
        <dbReference type="ARBA" id="ARBA00005061"/>
    </source>
</evidence>
<keyword evidence="2" id="KW-0436">Ligase</keyword>
<evidence type="ECO:0000256" key="5">
    <source>
        <dbReference type="ARBA" id="ARBA00022833"/>
    </source>
</evidence>
<evidence type="ECO:0000313" key="10">
    <source>
        <dbReference type="EMBL" id="TQJ05090.1"/>
    </source>
</evidence>
<protein>
    <recommendedName>
        <fullName evidence="8">7-cyano-7-deazaguanine synthase</fullName>
        <ecNumber evidence="8">6.3.4.20</ecNumber>
    </recommendedName>
</protein>
<dbReference type="InterPro" id="IPR014729">
    <property type="entry name" value="Rossmann-like_a/b/a_fold"/>
</dbReference>
<evidence type="ECO:0000313" key="11">
    <source>
        <dbReference type="Proteomes" id="UP000320876"/>
    </source>
</evidence>
<keyword evidence="5" id="KW-0862">Zinc</keyword>
<dbReference type="PANTHER" id="PTHR42914:SF1">
    <property type="entry name" value="7-CYANO-7-DEAZAGUANINE SYNTHASE"/>
    <property type="match status" value="1"/>
</dbReference>
<dbReference type="PANTHER" id="PTHR42914">
    <property type="entry name" value="7-CYANO-7-DEAZAGUANINE SYNTHASE"/>
    <property type="match status" value="1"/>
</dbReference>
<keyword evidence="6" id="KW-0067">ATP-binding</keyword>
<proteinExistence type="inferred from homology"/>
<dbReference type="Pfam" id="PF06508">
    <property type="entry name" value="QueC"/>
    <property type="match status" value="1"/>
</dbReference>
<evidence type="ECO:0000256" key="4">
    <source>
        <dbReference type="ARBA" id="ARBA00022741"/>
    </source>
</evidence>
<dbReference type="GO" id="GO:0005524">
    <property type="term" value="F:ATP binding"/>
    <property type="evidence" value="ECO:0007669"/>
    <property type="project" value="UniProtKB-KW"/>
</dbReference>
<dbReference type="AlphaFoldDB" id="A0A542DPQ7"/>
<gene>
    <name evidence="10" type="ORF">FB471_4913</name>
</gene>
<comment type="similarity">
    <text evidence="7">Belongs to the QueC family.</text>
</comment>
<evidence type="ECO:0000256" key="9">
    <source>
        <dbReference type="ARBA" id="ARBA00047890"/>
    </source>
</evidence>
<comment type="caution">
    <text evidence="10">The sequence shown here is derived from an EMBL/GenBank/DDBJ whole genome shotgun (WGS) entry which is preliminary data.</text>
</comment>
<sequence>MSAKEILLYSAGLDSFPAWHYLGKPEALFFDIGQRYCSQEYRAIETLRRRWDITLTTSRELNLTAWERPDGIIPLRNLYFAMLASHRADVIWCIGVKGDHTADKNPEAFAQMSTFLSTYAGREIRIDSPFWDMTKTEIVRWYLDQGLPVEDLLNTFSCLNPGTSPFHCGRCSACLRRWISLVNNGITDAKFQTNPWEWDEVQSYYLTAMHDGTYPDHRAEEFFTALSTVGVDA</sequence>
<comment type="pathway">
    <text evidence="1">Purine metabolism; 7-cyano-7-deazaguanine biosynthesis.</text>
</comment>
<dbReference type="Proteomes" id="UP000320876">
    <property type="component" value="Unassembled WGS sequence"/>
</dbReference>
<keyword evidence="4" id="KW-0547">Nucleotide-binding</keyword>
<dbReference type="GO" id="GO:0046872">
    <property type="term" value="F:metal ion binding"/>
    <property type="evidence" value="ECO:0007669"/>
    <property type="project" value="UniProtKB-KW"/>
</dbReference>
<evidence type="ECO:0000256" key="7">
    <source>
        <dbReference type="ARBA" id="ARBA00037993"/>
    </source>
</evidence>
<organism evidence="10 11">
    <name type="scientific">Amycolatopsis cihanbeyliensis</name>
    <dbReference type="NCBI Taxonomy" id="1128664"/>
    <lineage>
        <taxon>Bacteria</taxon>
        <taxon>Bacillati</taxon>
        <taxon>Actinomycetota</taxon>
        <taxon>Actinomycetes</taxon>
        <taxon>Pseudonocardiales</taxon>
        <taxon>Pseudonocardiaceae</taxon>
        <taxon>Amycolatopsis</taxon>
    </lineage>
</organism>
<accession>A0A542DPQ7</accession>
<dbReference type="Gene3D" id="3.40.50.620">
    <property type="entry name" value="HUPs"/>
    <property type="match status" value="1"/>
</dbReference>
<dbReference type="SUPFAM" id="SSF52402">
    <property type="entry name" value="Adenine nucleotide alpha hydrolases-like"/>
    <property type="match status" value="1"/>
</dbReference>
<reference evidence="10 11" key="1">
    <citation type="submission" date="2019-06" db="EMBL/GenBank/DDBJ databases">
        <title>Sequencing the genomes of 1000 actinobacteria strains.</title>
        <authorList>
            <person name="Klenk H.-P."/>
        </authorList>
    </citation>
    <scope>NUCLEOTIDE SEQUENCE [LARGE SCALE GENOMIC DNA]</scope>
    <source>
        <strain evidence="10 11">DSM 45679</strain>
    </source>
</reference>
<keyword evidence="11" id="KW-1185">Reference proteome</keyword>
<keyword evidence="3" id="KW-0479">Metal-binding</keyword>
<dbReference type="GO" id="GO:0016874">
    <property type="term" value="F:ligase activity"/>
    <property type="evidence" value="ECO:0007669"/>
    <property type="project" value="UniProtKB-KW"/>
</dbReference>
<dbReference type="EC" id="6.3.4.20" evidence="8"/>
<dbReference type="EMBL" id="VFML01000001">
    <property type="protein sequence ID" value="TQJ05090.1"/>
    <property type="molecule type" value="Genomic_DNA"/>
</dbReference>
<dbReference type="OrthoDB" id="3633423at2"/>
<dbReference type="InterPro" id="IPR018317">
    <property type="entry name" value="QueC"/>
</dbReference>